<evidence type="ECO:0000313" key="1">
    <source>
        <dbReference type="EMBL" id="NJB66952.1"/>
    </source>
</evidence>
<dbReference type="AlphaFoldDB" id="A0A846QKG8"/>
<keyword evidence="1" id="KW-0689">Ribosomal protein</keyword>
<keyword evidence="2" id="KW-1185">Reference proteome</keyword>
<name>A0A846QKG8_9BACT</name>
<dbReference type="RefSeq" id="WP_167940046.1">
    <property type="nucleotide sequence ID" value="NZ_JAATJA010000001.1"/>
</dbReference>
<dbReference type="GO" id="GO:0005840">
    <property type="term" value="C:ribosome"/>
    <property type="evidence" value="ECO:0007669"/>
    <property type="project" value="UniProtKB-KW"/>
</dbReference>
<organism evidence="1 2">
    <name type="scientific">Desulfobaculum xiamenense</name>
    <dbReference type="NCBI Taxonomy" id="995050"/>
    <lineage>
        <taxon>Bacteria</taxon>
        <taxon>Pseudomonadati</taxon>
        <taxon>Thermodesulfobacteriota</taxon>
        <taxon>Desulfovibrionia</taxon>
        <taxon>Desulfovibrionales</taxon>
        <taxon>Desulfovibrionaceae</taxon>
        <taxon>Desulfobaculum</taxon>
    </lineage>
</organism>
<reference evidence="1 2" key="1">
    <citation type="submission" date="2020-03" db="EMBL/GenBank/DDBJ databases">
        <title>Genomic Encyclopedia of Type Strains, Phase IV (KMG-IV): sequencing the most valuable type-strain genomes for metagenomic binning, comparative biology and taxonomic classification.</title>
        <authorList>
            <person name="Goeker M."/>
        </authorList>
    </citation>
    <scope>NUCLEOTIDE SEQUENCE [LARGE SCALE GENOMIC DNA]</scope>
    <source>
        <strain evidence="1 2">DSM 24233</strain>
    </source>
</reference>
<dbReference type="NCBIfam" id="NF041197">
    <property type="entry name" value="CxxC_Se_CxxC"/>
    <property type="match status" value="1"/>
</dbReference>
<protein>
    <submittedName>
        <fullName evidence="1">Ribosomal protein L37AE/L43A</fullName>
    </submittedName>
</protein>
<comment type="caution">
    <text evidence="1">The sequence shown here is derived from an EMBL/GenBank/DDBJ whole genome shotgun (WGS) entry which is preliminary data.</text>
</comment>
<keyword evidence="1" id="KW-0687">Ribonucleoprotein</keyword>
<proteinExistence type="predicted"/>
<sequence>MHTPSVFNRSPRQAETKMTCKTCHGSLRVIRSCREVFMFCDKCGGRFPLGEYTEFFDQIEEFMNNVPCDRI</sequence>
<dbReference type="Proteomes" id="UP000580856">
    <property type="component" value="Unassembled WGS sequence"/>
</dbReference>
<evidence type="ECO:0000313" key="2">
    <source>
        <dbReference type="Proteomes" id="UP000580856"/>
    </source>
</evidence>
<accession>A0A846QKG8</accession>
<gene>
    <name evidence="1" type="ORF">GGQ74_000592</name>
</gene>
<dbReference type="EMBL" id="JAATJA010000001">
    <property type="protein sequence ID" value="NJB66952.1"/>
    <property type="molecule type" value="Genomic_DNA"/>
</dbReference>
<dbReference type="SUPFAM" id="SSF161187">
    <property type="entry name" value="YfgJ-like"/>
    <property type="match status" value="1"/>
</dbReference>